<feature type="compositionally biased region" description="Polar residues" evidence="4">
    <location>
        <begin position="381"/>
        <end position="394"/>
    </location>
</feature>
<dbReference type="Proteomes" id="UP000436088">
    <property type="component" value="Unassembled WGS sequence"/>
</dbReference>
<evidence type="ECO:0000313" key="5">
    <source>
        <dbReference type="EMBL" id="KAE8717835.1"/>
    </source>
</evidence>
<dbReference type="PROSITE" id="PS51257">
    <property type="entry name" value="PROKAR_LIPOPROTEIN"/>
    <property type="match status" value="1"/>
</dbReference>
<evidence type="ECO:0000256" key="3">
    <source>
        <dbReference type="SAM" id="Coils"/>
    </source>
</evidence>
<proteinExistence type="inferred from homology"/>
<evidence type="ECO:0000313" key="6">
    <source>
        <dbReference type="Proteomes" id="UP000436088"/>
    </source>
</evidence>
<dbReference type="EMBL" id="VEPZ02000817">
    <property type="protein sequence ID" value="KAE8717835.1"/>
    <property type="molecule type" value="Genomic_DNA"/>
</dbReference>
<dbReference type="PANTHER" id="PTHR32054:SF48">
    <property type="entry name" value="WEB FAMILY PROTEIN"/>
    <property type="match status" value="1"/>
</dbReference>
<dbReference type="GO" id="GO:0005829">
    <property type="term" value="C:cytosol"/>
    <property type="evidence" value="ECO:0007669"/>
    <property type="project" value="TreeGrafter"/>
</dbReference>
<organism evidence="5 6">
    <name type="scientific">Hibiscus syriacus</name>
    <name type="common">Rose of Sharon</name>
    <dbReference type="NCBI Taxonomy" id="106335"/>
    <lineage>
        <taxon>Eukaryota</taxon>
        <taxon>Viridiplantae</taxon>
        <taxon>Streptophyta</taxon>
        <taxon>Embryophyta</taxon>
        <taxon>Tracheophyta</taxon>
        <taxon>Spermatophyta</taxon>
        <taxon>Magnoliopsida</taxon>
        <taxon>eudicotyledons</taxon>
        <taxon>Gunneridae</taxon>
        <taxon>Pentapetalae</taxon>
        <taxon>rosids</taxon>
        <taxon>malvids</taxon>
        <taxon>Malvales</taxon>
        <taxon>Malvaceae</taxon>
        <taxon>Malvoideae</taxon>
        <taxon>Hibiscus</taxon>
    </lineage>
</organism>
<dbReference type="PANTHER" id="PTHR32054">
    <property type="entry name" value="HEAVY CHAIN, PUTATIVE, EXPRESSED-RELATED-RELATED"/>
    <property type="match status" value="1"/>
</dbReference>
<comment type="similarity">
    <text evidence="1">Belongs to the WEB family.</text>
</comment>
<comment type="caution">
    <text evidence="5">The sequence shown here is derived from an EMBL/GenBank/DDBJ whole genome shotgun (WGS) entry which is preliminary data.</text>
</comment>
<sequence>MDAPKFCFQDGTSPDFPTKTPTPISVVISCNSPAQSFSCVLPFGPVSINLAILDMSYGLLNYRVPFDHLWVENHLISSFPNVPDNRAEEDRPILNSWAYFICCHMPTSTFRVDLTVKILFSERIQPGESAMLSSTGGAEPQSSPLEGFPGTPKIQEVRPESGSENFGFCTESCHVPPGDPNPGIRRVSLRAEIDTSPPFGSVKEAVTRFGGSGPWVPLYKFDEAYNGIEEFDLKKVEEQAAELEKDLIVKELETLDVLEELGTTKKIVEELKRQLQHEAMKCMTSTGPDLDAVKEMNEEHCEQTRIGSSKPGSVSSPESILIELNQAKLNLGKTINDLGVIQASVECLNKKMKREKSLLERTREKLNYKFAGLALKPSNGNFEQSSNISSGTRHNNPKPEQFKQTVDPRRSEVPKLMSFPGNEHRKPCIRTAEMRWIAAKKMEEAAMAAKALAVFEMKGLSSDDNSSGFCLPEPEPSPRSPNVKFAEANVSKHSILRKLEEASEEVKHSKEALEDALNRVETANRMQFDAEEALRRWIPDQEQRKHVVYNATKINNFPLPHPHQHQHQKITRSPLHDLNKQNPTMDDEQNPVSRPPVSMADILSRKQVPAKGPTERQKVALIQMPHELREDHRLTFSPKPDQKDHQKQYLSQRRKFGLIHISLLQKQNKKKPQALNTM</sequence>
<feature type="coiled-coil region" evidence="3">
    <location>
        <begin position="226"/>
        <end position="278"/>
    </location>
</feature>
<dbReference type="GO" id="GO:0009904">
    <property type="term" value="P:chloroplast accumulation movement"/>
    <property type="evidence" value="ECO:0007669"/>
    <property type="project" value="TreeGrafter"/>
</dbReference>
<dbReference type="InterPro" id="IPR008545">
    <property type="entry name" value="Web"/>
</dbReference>
<name>A0A6A3BNF7_HIBSY</name>
<evidence type="ECO:0000256" key="1">
    <source>
        <dbReference type="ARBA" id="ARBA00005485"/>
    </source>
</evidence>
<evidence type="ECO:0000256" key="4">
    <source>
        <dbReference type="SAM" id="MobiDB-lite"/>
    </source>
</evidence>
<protein>
    <submittedName>
        <fullName evidence="5">LOB domain-containing protein 15-like</fullName>
    </submittedName>
</protein>
<keyword evidence="2 3" id="KW-0175">Coiled coil</keyword>
<reference evidence="5" key="1">
    <citation type="submission" date="2019-09" db="EMBL/GenBank/DDBJ databases">
        <title>Draft genome information of white flower Hibiscus syriacus.</title>
        <authorList>
            <person name="Kim Y.-M."/>
        </authorList>
    </citation>
    <scope>NUCLEOTIDE SEQUENCE [LARGE SCALE GENOMIC DNA]</scope>
    <source>
        <strain evidence="5">YM2019G1</strain>
    </source>
</reference>
<feature type="coiled-coil region" evidence="3">
    <location>
        <begin position="492"/>
        <end position="526"/>
    </location>
</feature>
<dbReference type="GO" id="GO:0009903">
    <property type="term" value="P:chloroplast avoidance movement"/>
    <property type="evidence" value="ECO:0007669"/>
    <property type="project" value="TreeGrafter"/>
</dbReference>
<accession>A0A6A3BNF7</accession>
<evidence type="ECO:0000256" key="2">
    <source>
        <dbReference type="ARBA" id="ARBA00023054"/>
    </source>
</evidence>
<feature type="region of interest" description="Disordered" evidence="4">
    <location>
        <begin position="576"/>
        <end position="616"/>
    </location>
</feature>
<feature type="region of interest" description="Disordered" evidence="4">
    <location>
        <begin position="381"/>
        <end position="424"/>
    </location>
</feature>
<dbReference type="AlphaFoldDB" id="A0A6A3BNF7"/>
<gene>
    <name evidence="5" type="ORF">F3Y22_tig00110020pilonHSYRG00131</name>
</gene>
<keyword evidence="6" id="KW-1185">Reference proteome</keyword>
<dbReference type="Pfam" id="PF05701">
    <property type="entry name" value="WEMBL"/>
    <property type="match status" value="1"/>
</dbReference>